<dbReference type="GO" id="GO:0005737">
    <property type="term" value="C:cytoplasm"/>
    <property type="evidence" value="ECO:0007669"/>
    <property type="project" value="UniProtKB-SubCell"/>
</dbReference>
<feature type="region of interest" description="Disordered" evidence="5">
    <location>
        <begin position="1202"/>
        <end position="1228"/>
    </location>
</feature>
<evidence type="ECO:0000313" key="7">
    <source>
        <dbReference type="Proteomes" id="UP000035680"/>
    </source>
</evidence>
<feature type="coiled-coil region" evidence="4">
    <location>
        <begin position="309"/>
        <end position="467"/>
    </location>
</feature>
<dbReference type="CDD" id="cd22223">
    <property type="entry name" value="HkD_HkRP"/>
    <property type="match status" value="1"/>
</dbReference>
<feature type="compositionally biased region" description="Polar residues" evidence="5">
    <location>
        <begin position="1206"/>
        <end position="1223"/>
    </location>
</feature>
<dbReference type="Pfam" id="PF19047">
    <property type="entry name" value="HOOK_N"/>
    <property type="match status" value="1"/>
</dbReference>
<dbReference type="SUPFAM" id="SSF116907">
    <property type="entry name" value="Hook domain"/>
    <property type="match status" value="1"/>
</dbReference>
<keyword evidence="7" id="KW-1185">Reference proteome</keyword>
<dbReference type="PANTHER" id="PTHR18947:SF28">
    <property type="entry name" value="GIRDIN, ISOFORM A"/>
    <property type="match status" value="1"/>
</dbReference>
<dbReference type="GO" id="GO:0030705">
    <property type="term" value="P:cytoskeleton-dependent intracellular transport"/>
    <property type="evidence" value="ECO:0007669"/>
    <property type="project" value="InterPro"/>
</dbReference>
<dbReference type="GO" id="GO:0008017">
    <property type="term" value="F:microtubule binding"/>
    <property type="evidence" value="ECO:0007669"/>
    <property type="project" value="TreeGrafter"/>
</dbReference>
<comment type="subcellular location">
    <subcellularLocation>
        <location evidence="1">Cytoplasm</location>
    </subcellularLocation>
</comment>
<feature type="domain" description="HOOK N-terminal" evidence="6">
    <location>
        <begin position="91"/>
        <end position="178"/>
    </location>
</feature>
<evidence type="ECO:0000256" key="1">
    <source>
        <dbReference type="ARBA" id="ARBA00004496"/>
    </source>
</evidence>
<keyword evidence="3 4" id="KW-0175">Coiled coil</keyword>
<evidence type="ECO:0000256" key="2">
    <source>
        <dbReference type="ARBA" id="ARBA00022490"/>
    </source>
</evidence>
<feature type="compositionally biased region" description="Basic and acidic residues" evidence="5">
    <location>
        <begin position="1706"/>
        <end position="1716"/>
    </location>
</feature>
<protein>
    <submittedName>
        <fullName evidence="8">Girdin (inferred by orthology to a D. melanogaster protein)</fullName>
    </submittedName>
</protein>
<feature type="compositionally biased region" description="Polar residues" evidence="5">
    <location>
        <begin position="1682"/>
        <end position="1701"/>
    </location>
</feature>
<feature type="coiled-coil region" evidence="4">
    <location>
        <begin position="812"/>
        <end position="964"/>
    </location>
</feature>
<dbReference type="STRING" id="75913.A0A0K0EUF9"/>
<reference evidence="8" key="2">
    <citation type="submission" date="2015-08" db="UniProtKB">
        <authorList>
            <consortium name="WormBaseParasite"/>
        </authorList>
    </citation>
    <scope>IDENTIFICATION</scope>
</reference>
<organism evidence="7 8">
    <name type="scientific">Strongyloides venezuelensis</name>
    <name type="common">Threadworm</name>
    <dbReference type="NCBI Taxonomy" id="75913"/>
    <lineage>
        <taxon>Eukaryota</taxon>
        <taxon>Metazoa</taxon>
        <taxon>Ecdysozoa</taxon>
        <taxon>Nematoda</taxon>
        <taxon>Chromadorea</taxon>
        <taxon>Rhabditida</taxon>
        <taxon>Tylenchina</taxon>
        <taxon>Panagrolaimomorpha</taxon>
        <taxon>Strongyloidoidea</taxon>
        <taxon>Strongyloididae</taxon>
        <taxon>Strongyloides</taxon>
    </lineage>
</organism>
<dbReference type="Proteomes" id="UP000035680">
    <property type="component" value="Unassembled WGS sequence"/>
</dbReference>
<name>A0A0K0EUF9_STRVS</name>
<dbReference type="InterPro" id="IPR043936">
    <property type="entry name" value="HOOK_N"/>
</dbReference>
<dbReference type="Gene3D" id="1.10.418.10">
    <property type="entry name" value="Calponin-like domain"/>
    <property type="match status" value="1"/>
</dbReference>
<evidence type="ECO:0000256" key="5">
    <source>
        <dbReference type="SAM" id="MobiDB-lite"/>
    </source>
</evidence>
<sequence>MNEEVFWSGCLAEWIKDLLAGEEPLIPINTLKIGYNINNENSIENNFRNVELQYKDLCDGFLLNLVYFYADSDSIDFNLLNNSNLEIRDFTGRLKYLKVLLSNLCQFYENRLGRVIVMSLPDLISIARNPSTDQSGHEMNKLLFLLFGCTVQCERKEYFVARFKTMSCDLQNALLSEIKKITDDNEYTMDIGSLQLSHDEEHFYALLQNFQKIMKERDSYVKCLLELALDMESDSASSTNASIGGNALTYSSATSSYNSVKNMNELSDRGSTRTPSPTTFERSENLKITELTDENRKLKDAIYERDDTIAGLMDNLKIKEKKLSKYEEEVKKLLKDSVAAQQWQDEAHCLKHQLSDAERKMSDYENMKKKLSDYDFYRNRVKDLEKEVTTFNDNLKLQKEKEEHLKNRVYQLSIFEKQLSEQEAINKELQLDIEKERENSKNYMMENHKLKCQVETLEHLYSESQQQIELNNTNSLLKENSLTLAEEIEYCERPKIAELIFENQSLKNQLENSYNLQNETNNKLNACSKLENEIDMYKKELLEKEKALSEIKKTLSHEEVQKEELLKEVDGLKADKITLSKTLEDTTIQLLELQTELKTETEVVVNKEISELKNILDEKEKIIYEINYKKNEIESLLEEVKNDKKKQKHEIDDLKQIIDKISVDNSNVVREKRTLENERNVLKMKLENCDETISKLNLKCLEIDNLSRKLKINEQNLSEKCYALSEIESERDSLKMQLQTDNLKIKKLCTEVESEKNKISDLISRLRTVITTMKINGEQFLGSEMNNTLENICSKDDSDLITAIDSVFMESFIAARKQADALRNERQKQIDELDVLKKDIEGLRKDSNDIPCISEEKESLIKENKENKEKIVQFESKIRQLEVLENSNKINLKKIKDLENEKRNMSSNLENISTLNDSLNSDIKTLRKQAQVTLSEKNEYLKKLRDFETAYENLMKDYDCLNNIYGNLVNDYNMRRSEIEHLKSQLKSDSEFYELQANMEQCLKKNRNLEEELYEERSINVQNQRQLVAQQIEDNKIRKELNDIRNQFNRLNEDYQMSIKNEALMIKKNNGLENQIDEMKKILVKKDHEIQELRDEIKKLKNIFERERNMLNELCNNLERKNKELLHQRNSNNKDTYYIKDQGYERQLENFGNIKEMLEEKISDQYKNLEKKSPINDKGNNISKNDKTLKMPLPVKKLQKQLPNIHPSSSSEDCGSSTNSNEETLIPPTMSAKLTNYPDGQLNKNINRPSSTFYSRSETPMSENNTFYHYDKNNDDCMDVGNDSGVYLHSYSDTSYHSYSSSSSSTPDQFKMMSARDKSSNFKFAPNPKSLHETEDLINITKKLVAPKLSESQNCEIISKPLNDNCHKVMPKLINRNISYYNYGNFNSSESCTVEDITFIETKRKSFERQSLTTRSLRYLKSPIERFPSRKMPDVKSSVAANGAKGLACCFLPISRNKKAIKNDPETYKPNVKEQKCLSDKANIPSNDSNEICDSTTTALSIVNRRHLEHNFNSEYAMNGIGTCSSSEGDANSVEYECINSYTKPIGIQKSASETISSRSNLNHIRYRNGYSGNNFHIPSYDGRSSTAGSTDYEVANINKNYDNVEVPVQHYPSTPPVPSKSNAPFQYRQMSLRQTSLLTNNKNKDLPPPYGKKPPSYTQYQQTYSRSGTPNLNMKHFKPKATSTPKTENDTSSFFSSSPKNIPGEGERRHLNRENDKSLSVYENVEMEEETYPYIESNNSEKISVEEKWQNYGCL</sequence>
<proteinExistence type="predicted"/>
<dbReference type="GO" id="GO:0051959">
    <property type="term" value="F:dynein light intermediate chain binding"/>
    <property type="evidence" value="ECO:0007669"/>
    <property type="project" value="TreeGrafter"/>
</dbReference>
<keyword evidence="2" id="KW-0963">Cytoplasm</keyword>
<dbReference type="GO" id="GO:0005813">
    <property type="term" value="C:centrosome"/>
    <property type="evidence" value="ECO:0007669"/>
    <property type="project" value="TreeGrafter"/>
</dbReference>
<dbReference type="InterPro" id="IPR036872">
    <property type="entry name" value="CH_dom_sf"/>
</dbReference>
<dbReference type="PANTHER" id="PTHR18947">
    <property type="entry name" value="HOOK PROTEINS"/>
    <property type="match status" value="1"/>
</dbReference>
<feature type="coiled-coil region" evidence="4">
    <location>
        <begin position="992"/>
        <end position="1135"/>
    </location>
</feature>
<evidence type="ECO:0000256" key="4">
    <source>
        <dbReference type="SAM" id="Coils"/>
    </source>
</evidence>
<feature type="coiled-coil region" evidence="4">
    <location>
        <begin position="626"/>
        <end position="692"/>
    </location>
</feature>
<dbReference type="GO" id="GO:0031122">
    <property type="term" value="P:cytoplasmic microtubule organization"/>
    <property type="evidence" value="ECO:0007669"/>
    <property type="project" value="TreeGrafter"/>
</dbReference>
<feature type="region of interest" description="Disordered" evidence="5">
    <location>
        <begin position="1637"/>
        <end position="1716"/>
    </location>
</feature>
<reference evidence="7" key="1">
    <citation type="submission" date="2014-07" db="EMBL/GenBank/DDBJ databases">
        <authorList>
            <person name="Martin A.A"/>
            <person name="De Silva N."/>
        </authorList>
    </citation>
    <scope>NUCLEOTIDE SEQUENCE</scope>
</reference>
<feature type="compositionally biased region" description="Polar residues" evidence="5">
    <location>
        <begin position="1657"/>
        <end position="1673"/>
    </location>
</feature>
<evidence type="ECO:0000259" key="6">
    <source>
        <dbReference type="Pfam" id="PF19047"/>
    </source>
</evidence>
<dbReference type="WBParaSite" id="SVE_0015300.1">
    <property type="protein sequence ID" value="SVE_0015300.1"/>
    <property type="gene ID" value="SVE_0015300"/>
</dbReference>
<evidence type="ECO:0000313" key="8">
    <source>
        <dbReference type="WBParaSite" id="SVE_0015300.1"/>
    </source>
</evidence>
<feature type="coiled-coil region" evidence="4">
    <location>
        <begin position="503"/>
        <end position="575"/>
    </location>
</feature>
<accession>A0A0K0EUF9</accession>
<evidence type="ECO:0000256" key="3">
    <source>
        <dbReference type="ARBA" id="ARBA00023054"/>
    </source>
</evidence>